<name>A0A5N3WM22_MUNMU</name>
<feature type="domain" description="PPIase cyclophilin-type" evidence="2">
    <location>
        <begin position="25"/>
        <end position="115"/>
    </location>
</feature>
<evidence type="ECO:0000313" key="3">
    <source>
        <dbReference type="EMBL" id="KAB0362513.1"/>
    </source>
</evidence>
<organism evidence="3 4">
    <name type="scientific">Muntiacus muntjak</name>
    <name type="common">Barking deer</name>
    <name type="synonym">Indian muntjac</name>
    <dbReference type="NCBI Taxonomy" id="9888"/>
    <lineage>
        <taxon>Eukaryota</taxon>
        <taxon>Metazoa</taxon>
        <taxon>Chordata</taxon>
        <taxon>Craniata</taxon>
        <taxon>Vertebrata</taxon>
        <taxon>Euteleostomi</taxon>
        <taxon>Mammalia</taxon>
        <taxon>Eutheria</taxon>
        <taxon>Laurasiatheria</taxon>
        <taxon>Artiodactyla</taxon>
        <taxon>Ruminantia</taxon>
        <taxon>Pecora</taxon>
        <taxon>Cervidae</taxon>
        <taxon>Muntiacinae</taxon>
        <taxon>Muntiacus</taxon>
    </lineage>
</organism>
<keyword evidence="1" id="KW-0413">Isomerase</keyword>
<reference evidence="3 4" key="1">
    <citation type="submission" date="2019-06" db="EMBL/GenBank/DDBJ databases">
        <title>Discovery of a novel chromosome fission-fusion reversal in muntjac.</title>
        <authorList>
            <person name="Mudd A.B."/>
            <person name="Bredeson J.V."/>
            <person name="Baum R."/>
            <person name="Hockemeyer D."/>
            <person name="Rokhsar D.S."/>
        </authorList>
    </citation>
    <scope>NUCLEOTIDE SEQUENCE [LARGE SCALE GENOMIC DNA]</scope>
    <source>
        <strain evidence="3">UTSW_UCB_Mm</strain>
        <tissue evidence="3">Fibroblast cell line</tissue>
    </source>
</reference>
<evidence type="ECO:0000256" key="1">
    <source>
        <dbReference type="RuleBase" id="RU363019"/>
    </source>
</evidence>
<keyword evidence="4" id="KW-1185">Reference proteome</keyword>
<dbReference type="SUPFAM" id="SSF50891">
    <property type="entry name" value="Cyclophilin-like"/>
    <property type="match status" value="1"/>
</dbReference>
<dbReference type="InterPro" id="IPR002130">
    <property type="entry name" value="Cyclophilin-type_PPIase_dom"/>
</dbReference>
<dbReference type="FunFam" id="2.40.100.10:FF:000029">
    <property type="entry name" value="Peptidyl-prolyl cis-trans isomerase"/>
    <property type="match status" value="1"/>
</dbReference>
<dbReference type="PRINTS" id="PR00153">
    <property type="entry name" value="CSAPPISMRASE"/>
</dbReference>
<dbReference type="Proteomes" id="UP000326458">
    <property type="component" value="Unassembled WGS sequence"/>
</dbReference>
<comment type="catalytic activity">
    <reaction evidence="1">
        <text>[protein]-peptidylproline (omega=180) = [protein]-peptidylproline (omega=0)</text>
        <dbReference type="Rhea" id="RHEA:16237"/>
        <dbReference type="Rhea" id="RHEA-COMP:10747"/>
        <dbReference type="Rhea" id="RHEA-COMP:10748"/>
        <dbReference type="ChEBI" id="CHEBI:83833"/>
        <dbReference type="ChEBI" id="CHEBI:83834"/>
        <dbReference type="EC" id="5.2.1.8"/>
    </reaction>
</comment>
<comment type="caution">
    <text evidence="3">The sequence shown here is derived from an EMBL/GenBank/DDBJ whole genome shotgun (WGS) entry which is preliminary data.</text>
</comment>
<dbReference type="EMBL" id="VCEA01000001">
    <property type="protein sequence ID" value="KAB0362513.1"/>
    <property type="molecule type" value="Genomic_DNA"/>
</dbReference>
<gene>
    <name evidence="3" type="ORF">FD754_006669</name>
</gene>
<accession>A0A5N3WM22</accession>
<dbReference type="GO" id="GO:0016018">
    <property type="term" value="F:cyclosporin A binding"/>
    <property type="evidence" value="ECO:0007669"/>
    <property type="project" value="TreeGrafter"/>
</dbReference>
<dbReference type="GO" id="GO:0003755">
    <property type="term" value="F:peptidyl-prolyl cis-trans isomerase activity"/>
    <property type="evidence" value="ECO:0007669"/>
    <property type="project" value="UniProtKB-UniRule"/>
</dbReference>
<sequence>MDNPIVFFDIAVNSEPLDHVSFKLSADKSIYGEKFEDEYFILKHTGPGILPMADAGPNTNSSQFFICSAKIEWLDGKHVVFGKVKEGVDTVEAMERFGSRNGKTGKKITIADCRQI</sequence>
<dbReference type="Gene3D" id="2.40.100.10">
    <property type="entry name" value="Cyclophilin-like"/>
    <property type="match status" value="1"/>
</dbReference>
<dbReference type="GO" id="GO:0005737">
    <property type="term" value="C:cytoplasm"/>
    <property type="evidence" value="ECO:0007669"/>
    <property type="project" value="TreeGrafter"/>
</dbReference>
<dbReference type="PROSITE" id="PS50072">
    <property type="entry name" value="CSA_PPIASE_2"/>
    <property type="match status" value="1"/>
</dbReference>
<evidence type="ECO:0000313" key="4">
    <source>
        <dbReference type="Proteomes" id="UP000326458"/>
    </source>
</evidence>
<dbReference type="Pfam" id="PF00160">
    <property type="entry name" value="Pro_isomerase"/>
    <property type="match status" value="1"/>
</dbReference>
<comment type="similarity">
    <text evidence="1">Belongs to the cyclophilin-type PPIase family.</text>
</comment>
<proteinExistence type="inferred from homology"/>
<comment type="function">
    <text evidence="1">PPIases accelerate the folding of proteins. It catalyzes the cis-trans isomerization of proline imidic peptide bonds in oligopeptides.</text>
</comment>
<dbReference type="GO" id="GO:0006457">
    <property type="term" value="P:protein folding"/>
    <property type="evidence" value="ECO:0007669"/>
    <property type="project" value="TreeGrafter"/>
</dbReference>
<dbReference type="PANTHER" id="PTHR11071">
    <property type="entry name" value="PEPTIDYL-PROLYL CIS-TRANS ISOMERASE"/>
    <property type="match status" value="1"/>
</dbReference>
<evidence type="ECO:0000259" key="2">
    <source>
        <dbReference type="PROSITE" id="PS50072"/>
    </source>
</evidence>
<keyword evidence="1" id="KW-0697">Rotamase</keyword>
<protein>
    <recommendedName>
        <fullName evidence="1">Peptidyl-prolyl cis-trans isomerase</fullName>
        <shortName evidence="1">PPIase</shortName>
        <ecNumber evidence="1">5.2.1.8</ecNumber>
    </recommendedName>
</protein>
<dbReference type="AlphaFoldDB" id="A0A5N3WM22"/>
<dbReference type="InterPro" id="IPR029000">
    <property type="entry name" value="Cyclophilin-like_dom_sf"/>
</dbReference>
<dbReference type="PANTHER" id="PTHR11071:SF490">
    <property type="entry name" value="PEPTIDYL-PROLYL CIS-TRANS ISOMERASE A"/>
    <property type="match status" value="1"/>
</dbReference>
<dbReference type="EC" id="5.2.1.8" evidence="1"/>